<protein>
    <submittedName>
        <fullName evidence="1">Uncharacterized protein</fullName>
    </submittedName>
</protein>
<evidence type="ECO:0000313" key="2">
    <source>
        <dbReference type="Proteomes" id="UP000821865"/>
    </source>
</evidence>
<gene>
    <name evidence="1" type="ORF">HPB49_008960</name>
</gene>
<name>A0ACB8D467_DERSI</name>
<accession>A0ACB8D467</accession>
<evidence type="ECO:0000313" key="1">
    <source>
        <dbReference type="EMBL" id="KAH7959151.1"/>
    </source>
</evidence>
<organism evidence="1 2">
    <name type="scientific">Dermacentor silvarum</name>
    <name type="common">Tick</name>
    <dbReference type="NCBI Taxonomy" id="543639"/>
    <lineage>
        <taxon>Eukaryota</taxon>
        <taxon>Metazoa</taxon>
        <taxon>Ecdysozoa</taxon>
        <taxon>Arthropoda</taxon>
        <taxon>Chelicerata</taxon>
        <taxon>Arachnida</taxon>
        <taxon>Acari</taxon>
        <taxon>Parasitiformes</taxon>
        <taxon>Ixodida</taxon>
        <taxon>Ixodoidea</taxon>
        <taxon>Ixodidae</taxon>
        <taxon>Rhipicephalinae</taxon>
        <taxon>Dermacentor</taxon>
    </lineage>
</organism>
<reference evidence="1" key="1">
    <citation type="submission" date="2020-05" db="EMBL/GenBank/DDBJ databases">
        <title>Large-scale comparative analyses of tick genomes elucidate their genetic diversity and vector capacities.</title>
        <authorList>
            <person name="Jia N."/>
            <person name="Wang J."/>
            <person name="Shi W."/>
            <person name="Du L."/>
            <person name="Sun Y."/>
            <person name="Zhan W."/>
            <person name="Jiang J."/>
            <person name="Wang Q."/>
            <person name="Zhang B."/>
            <person name="Ji P."/>
            <person name="Sakyi L.B."/>
            <person name="Cui X."/>
            <person name="Yuan T."/>
            <person name="Jiang B."/>
            <person name="Yang W."/>
            <person name="Lam T.T.-Y."/>
            <person name="Chang Q."/>
            <person name="Ding S."/>
            <person name="Wang X."/>
            <person name="Zhu J."/>
            <person name="Ruan X."/>
            <person name="Zhao L."/>
            <person name="Wei J."/>
            <person name="Que T."/>
            <person name="Du C."/>
            <person name="Cheng J."/>
            <person name="Dai P."/>
            <person name="Han X."/>
            <person name="Huang E."/>
            <person name="Gao Y."/>
            <person name="Liu J."/>
            <person name="Shao H."/>
            <person name="Ye R."/>
            <person name="Li L."/>
            <person name="Wei W."/>
            <person name="Wang X."/>
            <person name="Wang C."/>
            <person name="Yang T."/>
            <person name="Huo Q."/>
            <person name="Li W."/>
            <person name="Guo W."/>
            <person name="Chen H."/>
            <person name="Zhou L."/>
            <person name="Ni X."/>
            <person name="Tian J."/>
            <person name="Zhou Y."/>
            <person name="Sheng Y."/>
            <person name="Liu T."/>
            <person name="Pan Y."/>
            <person name="Xia L."/>
            <person name="Li J."/>
            <person name="Zhao F."/>
            <person name="Cao W."/>
        </authorList>
    </citation>
    <scope>NUCLEOTIDE SEQUENCE</scope>
    <source>
        <strain evidence="1">Dsil-2018</strain>
    </source>
</reference>
<keyword evidence="2" id="KW-1185">Reference proteome</keyword>
<sequence>MLVISPPSQGYGGRQPASGVRHLPHPRRSVREGSSLEFIYQLSRTSAVINGRRHRQLRIQPRCRCSRAADGAAISHRRLFRRLEVPAEEPQPWHHWHDNVSECFVAWDGDRGWMSSLGPRSVGFAAELADGLAVFDLDFDDHHGECGNKFPVLRALRAALIARHAKKLA</sequence>
<dbReference type="EMBL" id="CM023472">
    <property type="protein sequence ID" value="KAH7959151.1"/>
    <property type="molecule type" value="Genomic_DNA"/>
</dbReference>
<dbReference type="Proteomes" id="UP000821865">
    <property type="component" value="Chromosome 3"/>
</dbReference>
<comment type="caution">
    <text evidence="1">The sequence shown here is derived from an EMBL/GenBank/DDBJ whole genome shotgun (WGS) entry which is preliminary data.</text>
</comment>
<proteinExistence type="predicted"/>